<organism evidence="11 12">
    <name type="scientific">Populus alba x Populus x berolinensis</name>
    <dbReference type="NCBI Taxonomy" id="444605"/>
    <lineage>
        <taxon>Eukaryota</taxon>
        <taxon>Viridiplantae</taxon>
        <taxon>Streptophyta</taxon>
        <taxon>Embryophyta</taxon>
        <taxon>Tracheophyta</taxon>
        <taxon>Spermatophyta</taxon>
        <taxon>Magnoliopsida</taxon>
        <taxon>eudicotyledons</taxon>
        <taxon>Gunneridae</taxon>
        <taxon>Pentapetalae</taxon>
        <taxon>rosids</taxon>
        <taxon>fabids</taxon>
        <taxon>Malpighiales</taxon>
        <taxon>Salicaceae</taxon>
        <taxon>Saliceae</taxon>
        <taxon>Populus</taxon>
    </lineage>
</organism>
<keyword evidence="6" id="KW-0548">Nucleotidyltransferase</keyword>
<dbReference type="Pfam" id="PF24823">
    <property type="entry name" value="PH_RDR2"/>
    <property type="match status" value="1"/>
</dbReference>
<dbReference type="GO" id="GO:0003968">
    <property type="term" value="F:RNA-directed RNA polymerase activity"/>
    <property type="evidence" value="ECO:0007669"/>
    <property type="project" value="UniProtKB-KW"/>
</dbReference>
<reference evidence="11" key="1">
    <citation type="journal article" date="2023" name="Mol. Ecol. Resour.">
        <title>Chromosome-level genome assembly of a triploid poplar Populus alba 'Berolinensis'.</title>
        <authorList>
            <person name="Chen S."/>
            <person name="Yu Y."/>
            <person name="Wang X."/>
            <person name="Wang S."/>
            <person name="Zhang T."/>
            <person name="Zhou Y."/>
            <person name="He R."/>
            <person name="Meng N."/>
            <person name="Wang Y."/>
            <person name="Liu W."/>
            <person name="Liu Z."/>
            <person name="Liu J."/>
            <person name="Guo Q."/>
            <person name="Huang H."/>
            <person name="Sederoff R.R."/>
            <person name="Wang G."/>
            <person name="Qu G."/>
            <person name="Chen S."/>
        </authorList>
    </citation>
    <scope>NUCLEOTIDE SEQUENCE</scope>
    <source>
        <strain evidence="11">SC-2020</strain>
    </source>
</reference>
<evidence type="ECO:0000256" key="3">
    <source>
        <dbReference type="ARBA" id="ARBA00012494"/>
    </source>
</evidence>
<evidence type="ECO:0000256" key="2">
    <source>
        <dbReference type="ARBA" id="ARBA00010584"/>
    </source>
</evidence>
<evidence type="ECO:0000259" key="10">
    <source>
        <dbReference type="SMART" id="SM00859"/>
    </source>
</evidence>
<dbReference type="GO" id="GO:0046983">
    <property type="term" value="F:protein dimerization activity"/>
    <property type="evidence" value="ECO:0007669"/>
    <property type="project" value="InterPro"/>
</dbReference>
<dbReference type="NCBIfam" id="TIGR01296">
    <property type="entry name" value="asd_B"/>
    <property type="match status" value="1"/>
</dbReference>
<dbReference type="SMART" id="SM00859">
    <property type="entry name" value="Semialdhyde_dh"/>
    <property type="match status" value="1"/>
</dbReference>
<dbReference type="Pfam" id="PF26252">
    <property type="entry name" value="RdRP_helical"/>
    <property type="match status" value="1"/>
</dbReference>
<dbReference type="PANTHER" id="PTHR23079">
    <property type="entry name" value="RNA-DEPENDENT RNA POLYMERASE"/>
    <property type="match status" value="1"/>
</dbReference>
<dbReference type="GO" id="GO:0050661">
    <property type="term" value="F:NADP binding"/>
    <property type="evidence" value="ECO:0007669"/>
    <property type="project" value="InterPro"/>
</dbReference>
<dbReference type="GO" id="GO:0003723">
    <property type="term" value="F:RNA binding"/>
    <property type="evidence" value="ECO:0007669"/>
    <property type="project" value="UniProtKB-KW"/>
</dbReference>
<comment type="similarity">
    <text evidence="1">Belongs to the RdRP family.</text>
</comment>
<dbReference type="Gene3D" id="3.30.360.10">
    <property type="entry name" value="Dihydrodipicolinate Reductase, domain 2"/>
    <property type="match status" value="1"/>
</dbReference>
<dbReference type="GO" id="GO:0009088">
    <property type="term" value="P:threonine biosynthetic process"/>
    <property type="evidence" value="ECO:0007669"/>
    <property type="project" value="InterPro"/>
</dbReference>
<dbReference type="InterPro" id="IPR036291">
    <property type="entry name" value="NAD(P)-bd_dom_sf"/>
</dbReference>
<dbReference type="PANTHER" id="PTHR23079:SF38">
    <property type="entry name" value="RNA-DEPENDENT RNA POLYMERASE"/>
    <property type="match status" value="1"/>
</dbReference>
<dbReference type="EMBL" id="JAQIZT010000008">
    <property type="protein sequence ID" value="KAJ6988248.1"/>
    <property type="molecule type" value="Genomic_DNA"/>
</dbReference>
<dbReference type="CDD" id="cd02316">
    <property type="entry name" value="VcASADH2_like_N"/>
    <property type="match status" value="1"/>
</dbReference>
<evidence type="ECO:0000256" key="8">
    <source>
        <dbReference type="ARBA" id="ARBA00023158"/>
    </source>
</evidence>
<comment type="similarity">
    <text evidence="2">Belongs to the aspartate-semialdehyde dehydrogenase family.</text>
</comment>
<keyword evidence="7" id="KW-0694">RNA-binding</keyword>
<dbReference type="Pfam" id="PF05183">
    <property type="entry name" value="RdRP"/>
    <property type="match status" value="1"/>
</dbReference>
<keyword evidence="12" id="KW-1185">Reference proteome</keyword>
<sequence length="1508" mass="169443">MAGLAHPGSQTHLFTKLSHQPKKFTPPSRIRMSLQENAPSLAVVGVTGAVGQEFLSVLSDRDFPYRSIKMLASKRSAGKQLTFQDRNYTIEELTEDSFDGVDIALFSAGGSISKHFGPVAVDKGAIVVDNSSAFRMEEGIPLVIPEVNPEAMEGIKVGMGKGALIANPNCSTIICLMAATPLHKHAKVLRMVVSTYQAASGAGAAAMEELELQTREVLEGKPPTCNIFKQQYAFNLFSHNAPILSNGYNEEEMKLVKETRKIWNDMNVKVTATCIRVPVMRAHAESINLQFQQPLDEDTAKDILKSAPGVVVIDDRASNHFPTPLEVSNKDNVAVGRIRRDLSQDGNKGNVDVAEEGDEVENEVDVNEKVLSGQADQTNWMSDIQILPIQVEIQCLSCLYLRSTPAYHLSPNPAVKVDWKIGKTISLYRFRTVELSEDIQEFLEEYSGDGRVVSVDVDQTISEGSRTKAKVQFTTSEAAKKVKLRSYLKVRDMDYDIVPTRMAAECTIDNITLHFGCQVSKDKFYALWHKENVSVNFGFVNRKIYLFLTYLSTKYKLELSYENIWQIELHRPRGQTKKFLIVQMLGGPKILKKDTDNQWVRDVDFSPSYCIGQSSALCLELPRSGQLPNFQENFPCYKEDEGRFFLEVGSAFCRVSDLVPILSEAQGIELPYDIVFKVNSLVQHGYLPGPALDASFYRLINPSRVNIARIQHALEKLHHSMECCYDPVRWLRAEYQKCNSTGRLPPPPAVAVDDGLVHVRRVQITPTKVYFRGPEVNLSNRVLRKYPDDIDNFLRVSFVDEDLDKLFATNISPRTFSAIEGRQTKIYQRILSTQRNGIVIGSKKFEFLGFSSSQLRESSLWMFASRTGLTAADIREWMGDFREIRNVAKYAARLGQSFGSSRESFNIDVEDIESIPDIEVRSGGVDYVFSDGIGKISAELANSITRKFGFLSFTPSAFQIRYGGYKGVVAVDPTSSKKLSLRESMSKYKSTNTSLDILGWSKYQACYLNREVITLLSTLGVRDHIFQRKQNEAIAQLNTILTDPSSAQEALQLMGPGESTNVLKEMLACGYKPDAEPFLAMMLQTFRASKLLDLRTKARIFIPNGRAMMGCLDETRTLGYGQAFVQFSRARGGESVGNTQILKGKLIVAKNPCLHPGDVRVLQAMNVPALHHMVDCIVFPQKGKRPHSNECSGSDLDGDVYFVCWDPDLIPPQTFPPMDYTAAPPTILDHDVTIEEVQEYFTDYLLNDSLGIICNAHTVFADRDPLMARSKECIELARLSSIAVDFPKTGVPAKIPQELRVKDYPDFMEKAAERTYESKRVLGKLFRDVRDFAPDSSPVRSFTKEMARRSYDPDMEVDGFRDHIEEALHCKSVYDNKLGNMMDYYGIKTEAEIISGCIMKVGKSFDKKRDFDSINYSIRSLRKEARAWFAESDSSPDDLYAKASAWYYVTYHPSHWGRYNEGMNRVHFLSFPWCVYDKLIAIKKGKALGGRGASRLTSLVHRFSQASI</sequence>
<feature type="domain" description="Semialdehyde dehydrogenase NAD-binding" evidence="10">
    <location>
        <begin position="40"/>
        <end position="155"/>
    </location>
</feature>
<dbReference type="GO" id="GO:0030422">
    <property type="term" value="P:siRNA processing"/>
    <property type="evidence" value="ECO:0007669"/>
    <property type="project" value="TreeGrafter"/>
</dbReference>
<dbReference type="Gene3D" id="3.40.50.720">
    <property type="entry name" value="NAD(P)-binding Rossmann-like Domain"/>
    <property type="match status" value="1"/>
</dbReference>
<dbReference type="Proteomes" id="UP001164929">
    <property type="component" value="Chromosome 8"/>
</dbReference>
<dbReference type="InterPro" id="IPR007855">
    <property type="entry name" value="RDRP"/>
</dbReference>
<dbReference type="Pfam" id="PF02774">
    <property type="entry name" value="Semialdhyde_dhC"/>
    <property type="match status" value="1"/>
</dbReference>
<dbReference type="InterPro" id="IPR058752">
    <property type="entry name" value="RDRP_C_head"/>
</dbReference>
<dbReference type="InterPro" id="IPR057596">
    <property type="entry name" value="RDRP_core"/>
</dbReference>
<dbReference type="InterPro" id="IPR012280">
    <property type="entry name" value="Semialdhyde_DH_dimer_dom"/>
</dbReference>
<dbReference type="CDD" id="cd00590">
    <property type="entry name" value="RRM_SF"/>
    <property type="match status" value="1"/>
</dbReference>
<dbReference type="Pfam" id="PF01118">
    <property type="entry name" value="Semialdhyde_dh"/>
    <property type="match status" value="1"/>
</dbReference>
<dbReference type="InterPro" id="IPR000534">
    <property type="entry name" value="Semialdehyde_DH_NAD-bd"/>
</dbReference>
<keyword evidence="4 11" id="KW-0696">RNA-directed RNA polymerase</keyword>
<evidence type="ECO:0000256" key="1">
    <source>
        <dbReference type="ARBA" id="ARBA00005762"/>
    </source>
</evidence>
<keyword evidence="5" id="KW-0808">Transferase</keyword>
<comment type="catalytic activity">
    <reaction evidence="9">
        <text>RNA(n) + a ribonucleoside 5'-triphosphate = RNA(n+1) + diphosphate</text>
        <dbReference type="Rhea" id="RHEA:21248"/>
        <dbReference type="Rhea" id="RHEA-COMP:14527"/>
        <dbReference type="Rhea" id="RHEA-COMP:17342"/>
        <dbReference type="ChEBI" id="CHEBI:33019"/>
        <dbReference type="ChEBI" id="CHEBI:61557"/>
        <dbReference type="ChEBI" id="CHEBI:140395"/>
        <dbReference type="EC" id="2.7.7.48"/>
    </reaction>
</comment>
<dbReference type="GO" id="GO:0009089">
    <property type="term" value="P:lysine biosynthetic process via diaminopimelate"/>
    <property type="evidence" value="ECO:0007669"/>
    <property type="project" value="InterPro"/>
</dbReference>
<accession>A0AAD6MMG3</accession>
<comment type="caution">
    <text evidence="11">The sequence shown here is derived from an EMBL/GenBank/DDBJ whole genome shotgun (WGS) entry which is preliminary data.</text>
</comment>
<dbReference type="GO" id="GO:0009086">
    <property type="term" value="P:methionine biosynthetic process"/>
    <property type="evidence" value="ECO:0007669"/>
    <property type="project" value="InterPro"/>
</dbReference>
<dbReference type="GO" id="GO:0031380">
    <property type="term" value="C:nuclear RNA-directed RNA polymerase complex"/>
    <property type="evidence" value="ECO:0007669"/>
    <property type="project" value="TreeGrafter"/>
</dbReference>
<evidence type="ECO:0000256" key="4">
    <source>
        <dbReference type="ARBA" id="ARBA00022484"/>
    </source>
</evidence>
<dbReference type="SUPFAM" id="SSF55347">
    <property type="entry name" value="Glyceraldehyde-3-phosphate dehydrogenase-like, C-terminal domain"/>
    <property type="match status" value="1"/>
</dbReference>
<dbReference type="InterPro" id="IPR058751">
    <property type="entry name" value="RDRP_helical"/>
</dbReference>
<gene>
    <name evidence="11" type="ORF">NC653_021241</name>
</gene>
<evidence type="ECO:0000256" key="9">
    <source>
        <dbReference type="ARBA" id="ARBA00048744"/>
    </source>
</evidence>
<dbReference type="EC" id="2.7.7.48" evidence="3"/>
<dbReference type="GO" id="GO:0051287">
    <property type="term" value="F:NAD binding"/>
    <property type="evidence" value="ECO:0007669"/>
    <property type="project" value="InterPro"/>
</dbReference>
<keyword evidence="8" id="KW-0943">RNA-mediated gene silencing</keyword>
<dbReference type="InterPro" id="IPR005986">
    <property type="entry name" value="Asp_semialdehyde_DH_beta"/>
</dbReference>
<dbReference type="GO" id="GO:0004073">
    <property type="term" value="F:aspartate-semialdehyde dehydrogenase activity"/>
    <property type="evidence" value="ECO:0007669"/>
    <property type="project" value="InterPro"/>
</dbReference>
<proteinExistence type="inferred from homology"/>
<protein>
    <recommendedName>
        <fullName evidence="3">RNA-directed RNA polymerase</fullName>
        <ecNumber evidence="3">2.7.7.48</ecNumber>
    </recommendedName>
</protein>
<evidence type="ECO:0000256" key="6">
    <source>
        <dbReference type="ARBA" id="ARBA00022695"/>
    </source>
</evidence>
<name>A0AAD6MMG3_9ROSI</name>
<dbReference type="InterPro" id="IPR057590">
    <property type="entry name" value="PH_RDR1/2-like"/>
</dbReference>
<evidence type="ECO:0000313" key="11">
    <source>
        <dbReference type="EMBL" id="KAJ6988248.1"/>
    </source>
</evidence>
<dbReference type="CDD" id="cd18131">
    <property type="entry name" value="ASADH_C_bac_euk_like"/>
    <property type="match status" value="1"/>
</dbReference>
<evidence type="ECO:0000256" key="7">
    <source>
        <dbReference type="ARBA" id="ARBA00022884"/>
    </source>
</evidence>
<evidence type="ECO:0000313" key="12">
    <source>
        <dbReference type="Proteomes" id="UP001164929"/>
    </source>
</evidence>
<evidence type="ECO:0000256" key="5">
    <source>
        <dbReference type="ARBA" id="ARBA00022679"/>
    </source>
</evidence>
<dbReference type="GO" id="GO:0009097">
    <property type="term" value="P:isoleucine biosynthetic process"/>
    <property type="evidence" value="ECO:0007669"/>
    <property type="project" value="InterPro"/>
</dbReference>
<dbReference type="NCBIfam" id="NF011456">
    <property type="entry name" value="PRK14874.1"/>
    <property type="match status" value="1"/>
</dbReference>
<dbReference type="Pfam" id="PF26253">
    <property type="entry name" value="RdRP_head"/>
    <property type="match status" value="1"/>
</dbReference>
<dbReference type="SUPFAM" id="SSF51735">
    <property type="entry name" value="NAD(P)-binding Rossmann-fold domains"/>
    <property type="match status" value="1"/>
</dbReference>